<dbReference type="SUPFAM" id="SSF53448">
    <property type="entry name" value="Nucleotide-diphospho-sugar transferases"/>
    <property type="match status" value="1"/>
</dbReference>
<protein>
    <submittedName>
        <fullName evidence="4">Nucleotidyltransferase family protein</fullName>
    </submittedName>
</protein>
<dbReference type="InterPro" id="IPR050065">
    <property type="entry name" value="GlmU-like"/>
</dbReference>
<evidence type="ECO:0000256" key="2">
    <source>
        <dbReference type="ARBA" id="ARBA00022695"/>
    </source>
</evidence>
<dbReference type="PANTHER" id="PTHR43584:SF8">
    <property type="entry name" value="N-ACETYLMURAMATE ALPHA-1-PHOSPHATE URIDYLYLTRANSFERASE"/>
    <property type="match status" value="1"/>
</dbReference>
<sequence length="252" mass="26122">MRAASDVVLDADQERAADGGAKAMMPLGGRPFLDYVLSALADAGVRDVCLVIGPEHGAVREYYDARPAGRLSIGYAIQERPLGTADAVAAAESWVGSRRFVVVNGDNYYAPDAVARLGSVAGNATLGYEREALVALGNIPAERVAAYAILRSAGRVLTGITEKPSASEVEAAGPRALISMNCWAFTPAVFDACRAIGPSARGEYEIADAVSALGRAGHQVRVVPVASGVLDLSSRADIAGVAARVAGREVRL</sequence>
<keyword evidence="2" id="KW-0548">Nucleotidyltransferase</keyword>
<dbReference type="EMBL" id="SDMR01000004">
    <property type="protein sequence ID" value="TBT95556.1"/>
    <property type="molecule type" value="Genomic_DNA"/>
</dbReference>
<dbReference type="GO" id="GO:0016779">
    <property type="term" value="F:nucleotidyltransferase activity"/>
    <property type="evidence" value="ECO:0007669"/>
    <property type="project" value="UniProtKB-KW"/>
</dbReference>
<comment type="caution">
    <text evidence="4">The sequence shown here is derived from an EMBL/GenBank/DDBJ whole genome shotgun (WGS) entry which is preliminary data.</text>
</comment>
<reference evidence="4 5" key="1">
    <citation type="submission" date="2019-01" db="EMBL/GenBank/DDBJ databases">
        <title>Lactibacter flavus gen. nov., sp. nov., a novel bacterium of the family Propionibacteriaceae isolated from raw milk and dairy products.</title>
        <authorList>
            <person name="Huptas C."/>
            <person name="Wenning M."/>
            <person name="Breitenwieser F."/>
            <person name="Doll E."/>
            <person name="Von Neubeck M."/>
            <person name="Busse H.-J."/>
            <person name="Scherer S."/>
        </authorList>
    </citation>
    <scope>NUCLEOTIDE SEQUENCE [LARGE SCALE GENOMIC DNA]</scope>
    <source>
        <strain evidence="4 5">DSM 22130</strain>
    </source>
</reference>
<dbReference type="OrthoDB" id="9813721at2"/>
<evidence type="ECO:0000313" key="5">
    <source>
        <dbReference type="Proteomes" id="UP000291933"/>
    </source>
</evidence>
<dbReference type="PANTHER" id="PTHR43584">
    <property type="entry name" value="NUCLEOTIDYL TRANSFERASE"/>
    <property type="match status" value="1"/>
</dbReference>
<evidence type="ECO:0000256" key="1">
    <source>
        <dbReference type="ARBA" id="ARBA00022679"/>
    </source>
</evidence>
<dbReference type="Gene3D" id="3.90.550.10">
    <property type="entry name" value="Spore Coat Polysaccharide Biosynthesis Protein SpsA, Chain A"/>
    <property type="match status" value="1"/>
</dbReference>
<dbReference type="AlphaFoldDB" id="A0A4Q9KLY4"/>
<evidence type="ECO:0000313" key="4">
    <source>
        <dbReference type="EMBL" id="TBT95556.1"/>
    </source>
</evidence>
<keyword evidence="1 4" id="KW-0808">Transferase</keyword>
<name>A0A4Q9KLY4_PROTD</name>
<dbReference type="Pfam" id="PF00483">
    <property type="entry name" value="NTP_transferase"/>
    <property type="match status" value="1"/>
</dbReference>
<keyword evidence="5" id="KW-1185">Reference proteome</keyword>
<feature type="domain" description="Nucleotidyl transferase" evidence="3">
    <location>
        <begin position="21"/>
        <end position="219"/>
    </location>
</feature>
<evidence type="ECO:0000259" key="3">
    <source>
        <dbReference type="Pfam" id="PF00483"/>
    </source>
</evidence>
<gene>
    <name evidence="4" type="ORF">ET996_05015</name>
</gene>
<dbReference type="Proteomes" id="UP000291933">
    <property type="component" value="Unassembled WGS sequence"/>
</dbReference>
<dbReference type="CDD" id="cd04181">
    <property type="entry name" value="NTP_transferase"/>
    <property type="match status" value="1"/>
</dbReference>
<dbReference type="InterPro" id="IPR029044">
    <property type="entry name" value="Nucleotide-diphossugar_trans"/>
</dbReference>
<proteinExistence type="predicted"/>
<organism evidence="4 5">
    <name type="scientific">Propioniciclava tarda</name>
    <dbReference type="NCBI Taxonomy" id="433330"/>
    <lineage>
        <taxon>Bacteria</taxon>
        <taxon>Bacillati</taxon>
        <taxon>Actinomycetota</taxon>
        <taxon>Actinomycetes</taxon>
        <taxon>Propionibacteriales</taxon>
        <taxon>Propionibacteriaceae</taxon>
        <taxon>Propioniciclava</taxon>
    </lineage>
</organism>
<accession>A0A4Q9KLY4</accession>
<dbReference type="InterPro" id="IPR005835">
    <property type="entry name" value="NTP_transferase_dom"/>
</dbReference>